<comment type="similarity">
    <text evidence="1">Belongs to the LysR transcriptional regulatory family.</text>
</comment>
<dbReference type="GO" id="GO:0000976">
    <property type="term" value="F:transcription cis-regulatory region binding"/>
    <property type="evidence" value="ECO:0007669"/>
    <property type="project" value="TreeGrafter"/>
</dbReference>
<dbReference type="InterPro" id="IPR036390">
    <property type="entry name" value="WH_DNA-bd_sf"/>
</dbReference>
<feature type="domain" description="HTH lysR-type" evidence="4">
    <location>
        <begin position="7"/>
        <end position="59"/>
    </location>
</feature>
<dbReference type="PANTHER" id="PTHR30126:SF22">
    <property type="entry name" value="HTH-TYPE TRANSCRIPTIONAL REGULATOR YHAJ-RELATED"/>
    <property type="match status" value="1"/>
</dbReference>
<geneLocation type="plasmid" evidence="5 6">
    <name>pHS1</name>
</geneLocation>
<dbReference type="PANTHER" id="PTHR30126">
    <property type="entry name" value="HTH-TYPE TRANSCRIPTIONAL REGULATOR"/>
    <property type="match status" value="1"/>
</dbReference>
<proteinExistence type="inferred from homology"/>
<dbReference type="Pfam" id="PF00126">
    <property type="entry name" value="HTH_1"/>
    <property type="match status" value="1"/>
</dbReference>
<gene>
    <name evidence="5" type="ORF">Sant_P0192</name>
</gene>
<dbReference type="SUPFAM" id="SSF53850">
    <property type="entry name" value="Periplasmic binding protein-like II"/>
    <property type="match status" value="1"/>
</dbReference>
<sequence length="295" mass="33959">MFFSSNLKCFIVLAREKSLKKASETLFVTSSPISRRIKIFEEQLGYKLFHRTEHNFTLTKKGRELYEKIIPYYAKISELEEIFSQKNNRLIIKKSIMIGVENINPFMFDLLINNRKNIESISYCSSDACNSFESLCSGEIQAVISHREMSESNIISTEFYSEPICYLMAKGIAYTQLGDMKSLPIIIPKNGFHDSYIKIAHRKIITLSSTIQVIIVDDVENYLFLIENGDAVGLMSESMASFYKKKHSLCGEVDYNIDPSFPKLKAYIYCLKEQEEILKNLRDEFTIQQNVGMAS</sequence>
<dbReference type="PATRIC" id="fig|1239307.3.peg.4730"/>
<reference evidence="5 6" key="1">
    <citation type="journal article" date="2014" name="Genome Biol. Evol.">
        <title>Genome degeneration and adaptation in a nascent stage of symbiosis.</title>
        <authorList>
            <person name="Oakeson K.F."/>
            <person name="Gil R."/>
            <person name="Clayton A.L."/>
            <person name="Dunn D.M."/>
            <person name="von Niederhausern A.C."/>
            <person name="Hamil C."/>
            <person name="Aoyagi A."/>
            <person name="Duval B."/>
            <person name="Baca A."/>
            <person name="Silva F.J."/>
            <person name="Vallier A."/>
            <person name="Jackson D.G."/>
            <person name="Latorre A."/>
            <person name="Weiss R.B."/>
            <person name="Heddi A."/>
            <person name="Moya A."/>
            <person name="Dale C."/>
        </authorList>
    </citation>
    <scope>NUCLEOTIDE SEQUENCE [LARGE SCALE GENOMIC DNA]</scope>
    <source>
        <strain evidence="5 6">HS1</strain>
        <plasmid evidence="6">Plasmid pHS1</plasmid>
    </source>
</reference>
<evidence type="ECO:0000313" key="5">
    <source>
        <dbReference type="EMBL" id="AHF79237.1"/>
    </source>
</evidence>
<dbReference type="AlphaFoldDB" id="W0I3A1"/>
<evidence type="ECO:0000313" key="6">
    <source>
        <dbReference type="Proteomes" id="UP000019028"/>
    </source>
</evidence>
<accession>W0I3A1</accession>
<keyword evidence="2" id="KW-0805">Transcription regulation</keyword>
<dbReference type="GO" id="GO:0003700">
    <property type="term" value="F:DNA-binding transcription factor activity"/>
    <property type="evidence" value="ECO:0007669"/>
    <property type="project" value="InterPro"/>
</dbReference>
<name>W0I3A1_9GAMM</name>
<dbReference type="Proteomes" id="UP000019028">
    <property type="component" value="Plasmid pHS1"/>
</dbReference>
<organism evidence="5 6">
    <name type="scientific">Sodalis praecaptivus</name>
    <dbReference type="NCBI Taxonomy" id="1239307"/>
    <lineage>
        <taxon>Bacteria</taxon>
        <taxon>Pseudomonadati</taxon>
        <taxon>Pseudomonadota</taxon>
        <taxon>Gammaproteobacteria</taxon>
        <taxon>Enterobacterales</taxon>
        <taxon>Bruguierivoracaceae</taxon>
        <taxon>Sodalis</taxon>
    </lineage>
</organism>
<keyword evidence="3" id="KW-0804">Transcription</keyword>
<evidence type="ECO:0000259" key="4">
    <source>
        <dbReference type="PROSITE" id="PS50931"/>
    </source>
</evidence>
<dbReference type="InterPro" id="IPR036388">
    <property type="entry name" value="WH-like_DNA-bd_sf"/>
</dbReference>
<dbReference type="PROSITE" id="PS50931">
    <property type="entry name" value="HTH_LYSR"/>
    <property type="match status" value="1"/>
</dbReference>
<keyword evidence="5" id="KW-0614">Plasmid</keyword>
<dbReference type="SUPFAM" id="SSF46785">
    <property type="entry name" value="Winged helix' DNA-binding domain"/>
    <property type="match status" value="1"/>
</dbReference>
<keyword evidence="6" id="KW-1185">Reference proteome</keyword>
<dbReference type="InterPro" id="IPR000847">
    <property type="entry name" value="LysR_HTH_N"/>
</dbReference>
<protein>
    <submittedName>
        <fullName evidence="5">Transcriptional regulator, LysR family</fullName>
    </submittedName>
</protein>
<dbReference type="HOGENOM" id="CLU_943017_0_0_6"/>
<dbReference type="RefSeq" id="WP_025424366.1">
    <property type="nucleotide sequence ID" value="NZ_CP006570.1"/>
</dbReference>
<dbReference type="EMBL" id="CP006570">
    <property type="protein sequence ID" value="AHF79237.1"/>
    <property type="molecule type" value="Genomic_DNA"/>
</dbReference>
<evidence type="ECO:0000256" key="3">
    <source>
        <dbReference type="ARBA" id="ARBA00023163"/>
    </source>
</evidence>
<evidence type="ECO:0000256" key="1">
    <source>
        <dbReference type="ARBA" id="ARBA00009437"/>
    </source>
</evidence>
<evidence type="ECO:0000256" key="2">
    <source>
        <dbReference type="ARBA" id="ARBA00023015"/>
    </source>
</evidence>
<dbReference type="KEGG" id="sod:Sant_P0192"/>
<dbReference type="OrthoDB" id="5723059at2"/>
<dbReference type="Gene3D" id="1.10.10.10">
    <property type="entry name" value="Winged helix-like DNA-binding domain superfamily/Winged helix DNA-binding domain"/>
    <property type="match status" value="1"/>
</dbReference>